<organism evidence="3 4">
    <name type="scientific">Acaulospora morrowiae</name>
    <dbReference type="NCBI Taxonomy" id="94023"/>
    <lineage>
        <taxon>Eukaryota</taxon>
        <taxon>Fungi</taxon>
        <taxon>Fungi incertae sedis</taxon>
        <taxon>Mucoromycota</taxon>
        <taxon>Glomeromycotina</taxon>
        <taxon>Glomeromycetes</taxon>
        <taxon>Diversisporales</taxon>
        <taxon>Acaulosporaceae</taxon>
        <taxon>Acaulospora</taxon>
    </lineage>
</organism>
<dbReference type="GO" id="GO:0005737">
    <property type="term" value="C:cytoplasm"/>
    <property type="evidence" value="ECO:0007669"/>
    <property type="project" value="UniProtKB-ARBA"/>
</dbReference>
<dbReference type="GO" id="GO:0005634">
    <property type="term" value="C:nucleus"/>
    <property type="evidence" value="ECO:0007669"/>
    <property type="project" value="TreeGrafter"/>
</dbReference>
<evidence type="ECO:0000259" key="2">
    <source>
        <dbReference type="PROSITE" id="PS51532"/>
    </source>
</evidence>
<dbReference type="SUPFAM" id="SSF49785">
    <property type="entry name" value="Galactose-binding domain-like"/>
    <property type="match status" value="1"/>
</dbReference>
<protein>
    <submittedName>
        <fullName evidence="3">3902_t:CDS:1</fullName>
    </submittedName>
</protein>
<dbReference type="PROSITE" id="PS51532">
    <property type="entry name" value="PITH"/>
    <property type="match status" value="1"/>
</dbReference>
<dbReference type="AlphaFoldDB" id="A0A9N9FZK3"/>
<dbReference type="PANTHER" id="PTHR12175:SF1">
    <property type="entry name" value="PITH DOMAIN-CONTAINING PROTEIN 1"/>
    <property type="match status" value="1"/>
</dbReference>
<evidence type="ECO:0000256" key="1">
    <source>
        <dbReference type="ARBA" id="ARBA00025788"/>
    </source>
</evidence>
<accession>A0A9N9FZK3</accession>
<dbReference type="InterPro" id="IPR037047">
    <property type="entry name" value="PITH_dom_sf"/>
</dbReference>
<dbReference type="EMBL" id="CAJVPV010004126">
    <property type="protein sequence ID" value="CAG8567101.1"/>
    <property type="molecule type" value="Genomic_DNA"/>
</dbReference>
<dbReference type="InterPro" id="IPR008979">
    <property type="entry name" value="Galactose-bd-like_sf"/>
</dbReference>
<comment type="similarity">
    <text evidence="1">Belongs to the PITHD1 family.</text>
</comment>
<proteinExistence type="inferred from homology"/>
<dbReference type="PANTHER" id="PTHR12175">
    <property type="entry name" value="AD039 HT014 THIOREDOXIN FAMILY TRP26"/>
    <property type="match status" value="1"/>
</dbReference>
<evidence type="ECO:0000313" key="4">
    <source>
        <dbReference type="Proteomes" id="UP000789342"/>
    </source>
</evidence>
<feature type="domain" description="PITH" evidence="2">
    <location>
        <begin position="1"/>
        <end position="168"/>
    </location>
</feature>
<dbReference type="Gene3D" id="2.60.120.470">
    <property type="entry name" value="PITH domain"/>
    <property type="match status" value="1"/>
</dbReference>
<dbReference type="Pfam" id="PF06201">
    <property type="entry name" value="PITH"/>
    <property type="match status" value="1"/>
</dbReference>
<evidence type="ECO:0000313" key="3">
    <source>
        <dbReference type="EMBL" id="CAG8567101.1"/>
    </source>
</evidence>
<keyword evidence="4" id="KW-1185">Reference proteome</keyword>
<gene>
    <name evidence="3" type="ORF">AMORRO_LOCUS6290</name>
</gene>
<dbReference type="InterPro" id="IPR010400">
    <property type="entry name" value="PITH_dom"/>
</dbReference>
<comment type="caution">
    <text evidence="3">The sequence shown here is derived from an EMBL/GenBank/DDBJ whole genome shotgun (WGS) entry which is preliminary data.</text>
</comment>
<dbReference type="InterPro" id="IPR045099">
    <property type="entry name" value="PITH1-like"/>
</dbReference>
<dbReference type="Proteomes" id="UP000789342">
    <property type="component" value="Unassembled WGS sequence"/>
</dbReference>
<name>A0A9N9FZK3_9GLOM</name>
<reference evidence="3" key="1">
    <citation type="submission" date="2021-06" db="EMBL/GenBank/DDBJ databases">
        <authorList>
            <person name="Kallberg Y."/>
            <person name="Tangrot J."/>
            <person name="Rosling A."/>
        </authorList>
    </citation>
    <scope>NUCLEOTIDE SEQUENCE</scope>
    <source>
        <strain evidence="3">CL551</strain>
    </source>
</reference>
<sequence>MRAEDSLYSRVDRDNVRCLNERVSGSGKNVIKPWHERNDTTKYVESDADEQLILLIPFTGSVKLKSISIKAGPENSCPSKLKAYINRDDVDFDTVESFTATQEWELVSTNEIVEYPTRMTKMYNVRNLILYFPENFGDEITRISYIGLKGEWTEIKKDQIITIYEAAPNPADHKTGEEERVYHPIN</sequence>
<dbReference type="OrthoDB" id="2635at2759"/>